<dbReference type="GO" id="GO:0071949">
    <property type="term" value="F:FAD binding"/>
    <property type="evidence" value="ECO:0007669"/>
    <property type="project" value="InterPro"/>
</dbReference>
<accession>A0A0C3S8X2</accession>
<comment type="catalytic activity">
    <reaction evidence="5">
        <text>melleolide F + FADH2 + chloride + O2 = 6'-chloromelleolide F + FAD + 2 H2O + H(+)</text>
        <dbReference type="Rhea" id="RHEA:67160"/>
        <dbReference type="ChEBI" id="CHEBI:15377"/>
        <dbReference type="ChEBI" id="CHEBI:15378"/>
        <dbReference type="ChEBI" id="CHEBI:15379"/>
        <dbReference type="ChEBI" id="CHEBI:17996"/>
        <dbReference type="ChEBI" id="CHEBI:57692"/>
        <dbReference type="ChEBI" id="CHEBI:58307"/>
        <dbReference type="ChEBI" id="CHEBI:167712"/>
        <dbReference type="ChEBI" id="CHEBI:167713"/>
    </reaction>
    <physiologicalReaction direction="left-to-right" evidence="5">
        <dbReference type="Rhea" id="RHEA:67161"/>
    </physiologicalReaction>
</comment>
<dbReference type="EMBL" id="KN840536">
    <property type="protein sequence ID" value="KIP05710.1"/>
    <property type="molecule type" value="Genomic_DNA"/>
</dbReference>
<dbReference type="GO" id="GO:0140907">
    <property type="term" value="F:flavin-dependent halogenase activity"/>
    <property type="evidence" value="ECO:0007669"/>
    <property type="project" value="UniProtKB-ARBA"/>
</dbReference>
<organism evidence="7 8">
    <name type="scientific">Phlebiopsis gigantea (strain 11061_1 CR5-6)</name>
    <name type="common">White-rot fungus</name>
    <name type="synonym">Peniophora gigantea</name>
    <dbReference type="NCBI Taxonomy" id="745531"/>
    <lineage>
        <taxon>Eukaryota</taxon>
        <taxon>Fungi</taxon>
        <taxon>Dikarya</taxon>
        <taxon>Basidiomycota</taxon>
        <taxon>Agaricomycotina</taxon>
        <taxon>Agaricomycetes</taxon>
        <taxon>Polyporales</taxon>
        <taxon>Phanerochaetaceae</taxon>
        <taxon>Phlebiopsis</taxon>
    </lineage>
</organism>
<keyword evidence="3" id="KW-0274">FAD</keyword>
<evidence type="ECO:0000313" key="7">
    <source>
        <dbReference type="EMBL" id="KIP05710.1"/>
    </source>
</evidence>
<dbReference type="Gene3D" id="3.50.50.60">
    <property type="entry name" value="FAD/NAD(P)-binding domain"/>
    <property type="match status" value="1"/>
</dbReference>
<dbReference type="HOGENOM" id="CLU_024648_4_2_1"/>
<dbReference type="PANTHER" id="PTHR43747:SF5">
    <property type="entry name" value="FAD-BINDING DOMAIN-CONTAINING PROTEIN"/>
    <property type="match status" value="1"/>
</dbReference>
<dbReference type="InterPro" id="IPR050816">
    <property type="entry name" value="Flavin-dep_Halogenase_NPB"/>
</dbReference>
<gene>
    <name evidence="7" type="ORF">PHLGIDRAFT_30804</name>
</gene>
<dbReference type="InterPro" id="IPR002938">
    <property type="entry name" value="FAD-bd"/>
</dbReference>
<evidence type="ECO:0000256" key="1">
    <source>
        <dbReference type="ARBA" id="ARBA00005706"/>
    </source>
</evidence>
<dbReference type="InterPro" id="IPR036188">
    <property type="entry name" value="FAD/NAD-bd_sf"/>
</dbReference>
<evidence type="ECO:0000256" key="2">
    <source>
        <dbReference type="ARBA" id="ARBA00022630"/>
    </source>
</evidence>
<proteinExistence type="inferred from homology"/>
<evidence type="ECO:0000259" key="6">
    <source>
        <dbReference type="Pfam" id="PF01494"/>
    </source>
</evidence>
<evidence type="ECO:0000256" key="5">
    <source>
        <dbReference type="ARBA" id="ARBA00049364"/>
    </source>
</evidence>
<keyword evidence="8" id="KW-1185">Reference proteome</keyword>
<keyword evidence="4" id="KW-0560">Oxidoreductase</keyword>
<feature type="domain" description="FAD-binding" evidence="6">
    <location>
        <begin position="10"/>
        <end position="354"/>
    </location>
</feature>
<reference evidence="7 8" key="1">
    <citation type="journal article" date="2014" name="PLoS Genet.">
        <title>Analysis of the Phlebiopsis gigantea genome, transcriptome and secretome provides insight into its pioneer colonization strategies of wood.</title>
        <authorList>
            <person name="Hori C."/>
            <person name="Ishida T."/>
            <person name="Igarashi K."/>
            <person name="Samejima M."/>
            <person name="Suzuki H."/>
            <person name="Master E."/>
            <person name="Ferreira P."/>
            <person name="Ruiz-Duenas F.J."/>
            <person name="Held B."/>
            <person name="Canessa P."/>
            <person name="Larrondo L.F."/>
            <person name="Schmoll M."/>
            <person name="Druzhinina I.S."/>
            <person name="Kubicek C.P."/>
            <person name="Gaskell J.A."/>
            <person name="Kersten P."/>
            <person name="St John F."/>
            <person name="Glasner J."/>
            <person name="Sabat G."/>
            <person name="Splinter BonDurant S."/>
            <person name="Syed K."/>
            <person name="Yadav J."/>
            <person name="Mgbeahuruike A.C."/>
            <person name="Kovalchuk A."/>
            <person name="Asiegbu F.O."/>
            <person name="Lackner G."/>
            <person name="Hoffmeister D."/>
            <person name="Rencoret J."/>
            <person name="Gutierrez A."/>
            <person name="Sun H."/>
            <person name="Lindquist E."/>
            <person name="Barry K."/>
            <person name="Riley R."/>
            <person name="Grigoriev I.V."/>
            <person name="Henrissat B."/>
            <person name="Kues U."/>
            <person name="Berka R.M."/>
            <person name="Martinez A.T."/>
            <person name="Covert S.F."/>
            <person name="Blanchette R.A."/>
            <person name="Cullen D."/>
        </authorList>
    </citation>
    <scope>NUCLEOTIDE SEQUENCE [LARGE SCALE GENOMIC DNA]</scope>
    <source>
        <strain evidence="7 8">11061_1 CR5-6</strain>
    </source>
</reference>
<evidence type="ECO:0000256" key="3">
    <source>
        <dbReference type="ARBA" id="ARBA00022827"/>
    </source>
</evidence>
<keyword evidence="2" id="KW-0285">Flavoprotein</keyword>
<evidence type="ECO:0000313" key="8">
    <source>
        <dbReference type="Proteomes" id="UP000053257"/>
    </source>
</evidence>
<dbReference type="GO" id="GO:0044550">
    <property type="term" value="P:secondary metabolite biosynthetic process"/>
    <property type="evidence" value="ECO:0007669"/>
    <property type="project" value="UniProtKB-ARBA"/>
</dbReference>
<dbReference type="AlphaFoldDB" id="A0A0C3S8X2"/>
<dbReference type="SUPFAM" id="SSF51905">
    <property type="entry name" value="FAD/NAD(P)-binding domain"/>
    <property type="match status" value="1"/>
</dbReference>
<dbReference type="OrthoDB" id="3340390at2759"/>
<protein>
    <submittedName>
        <fullName evidence="7">Putative halogenase</fullName>
    </submittedName>
</protein>
<name>A0A0C3S8X2_PHLG1</name>
<dbReference type="Pfam" id="PF01494">
    <property type="entry name" value="FAD_binding_3"/>
    <property type="match status" value="1"/>
</dbReference>
<dbReference type="PRINTS" id="PR00420">
    <property type="entry name" value="RNGMNOXGNASE"/>
</dbReference>
<dbReference type="Proteomes" id="UP000053257">
    <property type="component" value="Unassembled WGS sequence"/>
</dbReference>
<dbReference type="PANTHER" id="PTHR43747">
    <property type="entry name" value="FAD-BINDING PROTEIN"/>
    <property type="match status" value="1"/>
</dbReference>
<comment type="similarity">
    <text evidence="1">Belongs to the flavin-dependent halogenase family.</text>
</comment>
<dbReference type="STRING" id="745531.A0A0C3S8X2"/>
<sequence>MSPHSVPSSAQILVVGGGPAGSYSAAVLAREGFSVVLLEAAKFPRYHIGESLLPSVREYLQFIDAEELVANHGFCRKPGAAVKLNQYKREGYTDFARDYNSTWNVVRAEFDDLLLAHAATCGATVVQETRVSEIHFDGARPVAASWAAQDGSAGRIAFEYLVDASGRNGLMSVKYLKNRQFSQSLKNVALWGYWTGAGAYMPGTSRDNAVWIEALEDESGWAWFIPLHNGVVSVGVVMDKDISSEKRKRYTSGGDHTERLRRFYLDELRRAPGLMDLLGGGQLRELEGEAAVKTTSDFSYAARDYAGDHFRIAGDAGAFIDPFFSSGVHLALTGALSASLTIAASIRGTVSEEKAARWHDSKVGTAYTRFLIVVLGTYKQMRNQNLAIMSDIDEDNFDRAFDLLRPVINGSADVGRAMTPRELEDTMDFCRHLFAPTDPEMYASVGARIDPKLMSPSEPILSERDVRAAVGREDVEARTVLAEVNARKAVHHMYRPKQNFVHEVHHGLGAIVERGMLGLAAA</sequence>
<evidence type="ECO:0000256" key="4">
    <source>
        <dbReference type="ARBA" id="ARBA00023002"/>
    </source>
</evidence>